<feature type="transmembrane region" description="Helical" evidence="11">
    <location>
        <begin position="165"/>
        <end position="188"/>
    </location>
</feature>
<dbReference type="GO" id="GO:0005886">
    <property type="term" value="C:plasma membrane"/>
    <property type="evidence" value="ECO:0007669"/>
    <property type="project" value="UniProtKB-SubCell"/>
</dbReference>
<feature type="transmembrane region" description="Helical" evidence="11">
    <location>
        <begin position="502"/>
        <end position="519"/>
    </location>
</feature>
<feature type="transmembrane region" description="Helical" evidence="11">
    <location>
        <begin position="135"/>
        <end position="153"/>
    </location>
</feature>
<feature type="transmembrane region" description="Helical" evidence="11">
    <location>
        <begin position="200"/>
        <end position="221"/>
    </location>
</feature>
<evidence type="ECO:0000256" key="4">
    <source>
        <dbReference type="ARBA" id="ARBA00022475"/>
    </source>
</evidence>
<comment type="subcellular location">
    <subcellularLocation>
        <location evidence="1">Cell membrane</location>
        <topology evidence="1">Multi-pass membrane protein</topology>
    </subcellularLocation>
    <subcellularLocation>
        <location evidence="9">Membrane</location>
        <topology evidence="9">Multi-pass membrane protein</topology>
    </subcellularLocation>
</comment>
<evidence type="ECO:0000259" key="15">
    <source>
        <dbReference type="Pfam" id="PF13244"/>
    </source>
</evidence>
<evidence type="ECO:0000313" key="17">
    <source>
        <dbReference type="EMBL" id="SME88221.1"/>
    </source>
</evidence>
<feature type="transmembrane region" description="Helical" evidence="11">
    <location>
        <begin position="242"/>
        <end position="260"/>
    </location>
</feature>
<feature type="transmembrane region" description="Helical" evidence="11">
    <location>
        <begin position="111"/>
        <end position="129"/>
    </location>
</feature>
<dbReference type="NCBIfam" id="NF009290">
    <property type="entry name" value="PRK12650.1"/>
    <property type="match status" value="1"/>
</dbReference>
<evidence type="ECO:0000256" key="7">
    <source>
        <dbReference type="ARBA" id="ARBA00023065"/>
    </source>
</evidence>
<evidence type="ECO:0000256" key="2">
    <source>
        <dbReference type="ARBA" id="ARBA00022448"/>
    </source>
</evidence>
<evidence type="ECO:0000256" key="10">
    <source>
        <dbReference type="SAM" id="MobiDB-lite"/>
    </source>
</evidence>
<feature type="domain" description="Na+/H+ antiporter MnhB subunit-related protein" evidence="14">
    <location>
        <begin position="786"/>
        <end position="901"/>
    </location>
</feature>
<feature type="compositionally biased region" description="Low complexity" evidence="10">
    <location>
        <begin position="953"/>
        <end position="966"/>
    </location>
</feature>
<dbReference type="PANTHER" id="PTHR43373:SF1">
    <property type="entry name" value="NA(+)_H(+) ANTIPORTER SUBUNIT A"/>
    <property type="match status" value="1"/>
</dbReference>
<dbReference type="InterPro" id="IPR046806">
    <property type="entry name" value="MrpA_C/MbhE"/>
</dbReference>
<evidence type="ECO:0000256" key="6">
    <source>
        <dbReference type="ARBA" id="ARBA00022989"/>
    </source>
</evidence>
<dbReference type="Pfam" id="PF00361">
    <property type="entry name" value="Proton_antipo_M"/>
    <property type="match status" value="1"/>
</dbReference>
<evidence type="ECO:0000256" key="1">
    <source>
        <dbReference type="ARBA" id="ARBA00004651"/>
    </source>
</evidence>
<feature type="transmembrane region" description="Helical" evidence="11">
    <location>
        <begin position="680"/>
        <end position="700"/>
    </location>
</feature>
<evidence type="ECO:0000256" key="8">
    <source>
        <dbReference type="ARBA" id="ARBA00023136"/>
    </source>
</evidence>
<feature type="domain" description="MrpA C-terminal/MbhD" evidence="15">
    <location>
        <begin position="604"/>
        <end position="668"/>
    </location>
</feature>
<evidence type="ECO:0000259" key="14">
    <source>
        <dbReference type="Pfam" id="PF04039"/>
    </source>
</evidence>
<protein>
    <submittedName>
        <fullName evidence="17">Multisubunit sodium/proton antiporter, MrpA subunit /multisubunit sodium/proton antiporter, MrpB subunit</fullName>
    </submittedName>
</protein>
<dbReference type="InterPro" id="IPR001750">
    <property type="entry name" value="ND/Mrp_TM"/>
</dbReference>
<evidence type="ECO:0000256" key="3">
    <source>
        <dbReference type="ARBA" id="ARBA00022449"/>
    </source>
</evidence>
<evidence type="ECO:0000259" key="12">
    <source>
        <dbReference type="Pfam" id="PF00361"/>
    </source>
</evidence>
<dbReference type="Pfam" id="PF20501">
    <property type="entry name" value="MbhE"/>
    <property type="match status" value="1"/>
</dbReference>
<dbReference type="InterPro" id="IPR007182">
    <property type="entry name" value="MnhB"/>
</dbReference>
<dbReference type="Pfam" id="PF04039">
    <property type="entry name" value="MnhB"/>
    <property type="match status" value="1"/>
</dbReference>
<dbReference type="GO" id="GO:0006811">
    <property type="term" value="P:monoatomic ion transport"/>
    <property type="evidence" value="ECO:0007669"/>
    <property type="project" value="UniProtKB-KW"/>
</dbReference>
<feature type="transmembrane region" description="Helical" evidence="11">
    <location>
        <begin position="369"/>
        <end position="391"/>
    </location>
</feature>
<feature type="transmembrane region" description="Helical" evidence="11">
    <location>
        <begin position="449"/>
        <end position="472"/>
    </location>
</feature>
<evidence type="ECO:0000259" key="16">
    <source>
        <dbReference type="Pfam" id="PF20501"/>
    </source>
</evidence>
<keyword evidence="8 11" id="KW-0472">Membrane</keyword>
<feature type="transmembrane region" description="Helical" evidence="11">
    <location>
        <begin position="650"/>
        <end position="668"/>
    </location>
</feature>
<feature type="compositionally biased region" description="Low complexity" evidence="10">
    <location>
        <begin position="933"/>
        <end position="944"/>
    </location>
</feature>
<feature type="transmembrane region" description="Helical" evidence="11">
    <location>
        <begin position="845"/>
        <end position="865"/>
    </location>
</feature>
<keyword evidence="7" id="KW-0406">Ion transport</keyword>
<dbReference type="InterPro" id="IPR001516">
    <property type="entry name" value="Proton_antipo_N"/>
</dbReference>
<keyword evidence="6 11" id="KW-1133">Transmembrane helix</keyword>
<feature type="compositionally biased region" description="Basic and acidic residues" evidence="10">
    <location>
        <begin position="968"/>
        <end position="978"/>
    </location>
</feature>
<evidence type="ECO:0000256" key="9">
    <source>
        <dbReference type="RuleBase" id="RU000320"/>
    </source>
</evidence>
<feature type="transmembrane region" description="Helical" evidence="11">
    <location>
        <begin position="619"/>
        <end position="638"/>
    </location>
</feature>
<feature type="transmembrane region" description="Helical" evidence="11">
    <location>
        <begin position="324"/>
        <end position="348"/>
    </location>
</feature>
<evidence type="ECO:0000313" key="18">
    <source>
        <dbReference type="Proteomes" id="UP000192929"/>
    </source>
</evidence>
<feature type="transmembrane region" description="Helical" evidence="11">
    <location>
        <begin position="815"/>
        <end position="833"/>
    </location>
</feature>
<feature type="transmembrane region" description="Helical" evidence="11">
    <location>
        <begin position="885"/>
        <end position="907"/>
    </location>
</feature>
<feature type="transmembrane region" description="Helical" evidence="11">
    <location>
        <begin position="272"/>
        <end position="293"/>
    </location>
</feature>
<keyword evidence="5 9" id="KW-0812">Transmembrane</keyword>
<feature type="transmembrane region" description="Helical" evidence="11">
    <location>
        <begin position="792"/>
        <end position="809"/>
    </location>
</feature>
<keyword evidence="2" id="KW-0813">Transport</keyword>
<dbReference type="Pfam" id="PF00662">
    <property type="entry name" value="Proton_antipo_N"/>
    <property type="match status" value="1"/>
</dbReference>
<dbReference type="GO" id="GO:0015297">
    <property type="term" value="F:antiporter activity"/>
    <property type="evidence" value="ECO:0007669"/>
    <property type="project" value="UniProtKB-KW"/>
</dbReference>
<dbReference type="InterPro" id="IPR025383">
    <property type="entry name" value="MrpA_C/MbhD"/>
</dbReference>
<keyword evidence="3" id="KW-0050">Antiport</keyword>
<dbReference type="PRINTS" id="PR01434">
    <property type="entry name" value="NADHDHGNASE5"/>
</dbReference>
<feature type="region of interest" description="Disordered" evidence="10">
    <location>
        <begin position="914"/>
        <end position="978"/>
    </location>
</feature>
<dbReference type="RefSeq" id="WP_085105890.1">
    <property type="nucleotide sequence ID" value="NZ_FXAC01000001.1"/>
</dbReference>
<feature type="transmembrane region" description="Helical" evidence="11">
    <location>
        <begin position="411"/>
        <end position="437"/>
    </location>
</feature>
<feature type="domain" description="MrpA C-terminal/MbhE" evidence="16">
    <location>
        <begin position="678"/>
        <end position="766"/>
    </location>
</feature>
<dbReference type="Pfam" id="PF13244">
    <property type="entry name" value="MbhD"/>
    <property type="match status" value="1"/>
</dbReference>
<gene>
    <name evidence="17" type="ORF">SAMN06296028_10146</name>
</gene>
<evidence type="ECO:0000256" key="11">
    <source>
        <dbReference type="SAM" id="Phobius"/>
    </source>
</evidence>
<feature type="transmembrane region" description="Helical" evidence="11">
    <location>
        <begin position="300"/>
        <end position="318"/>
    </location>
</feature>
<dbReference type="EMBL" id="FXAC01000001">
    <property type="protein sequence ID" value="SME88221.1"/>
    <property type="molecule type" value="Genomic_DNA"/>
</dbReference>
<keyword evidence="18" id="KW-1185">Reference proteome</keyword>
<reference evidence="18" key="1">
    <citation type="submission" date="2017-04" db="EMBL/GenBank/DDBJ databases">
        <authorList>
            <person name="Varghese N."/>
            <person name="Submissions S."/>
        </authorList>
    </citation>
    <scope>NUCLEOTIDE SEQUENCE [LARGE SCALE GENOMIC DNA]</scope>
    <source>
        <strain evidence="18">NIO-1021</strain>
    </source>
</reference>
<dbReference type="AlphaFoldDB" id="A0A1X7C1M8"/>
<feature type="transmembrane region" description="Helical" evidence="11">
    <location>
        <begin position="78"/>
        <end position="99"/>
    </location>
</feature>
<proteinExistence type="predicted"/>
<dbReference type="Proteomes" id="UP000192929">
    <property type="component" value="Unassembled WGS sequence"/>
</dbReference>
<feature type="domain" description="NADH-Ubiquinone oxidoreductase (complex I) chain 5 N-terminal" evidence="13">
    <location>
        <begin position="62"/>
        <end position="103"/>
    </location>
</feature>
<keyword evidence="4" id="KW-1003">Cell membrane</keyword>
<sequence length="978" mass="101408">MLLACLAGALLTCALAPLLTRALGRNVGWLLAVPLLGAAALVALGYDDAAHSPAVVESLPWIPSLDVGLDLRLDGLSLVFSLLVLVIGAAVLCYATRYLERTDRADRGKHAGFYALMTGFAAAMLALVLADDLVVFYVAWEATTLCSFLLIARSGDGAREPAIRTLLVTVAGGLVLLAAVTVMIVATGTTRISTVLTHDVWGAQSGLTTLVAVLVAVAAFTKSAQFPFQAWLPDSMVAITPVSAYLHAAAMVKAGIYLLLRFSPVFSGVPAWTVLLVTAGLVTAVFGAVAALRRYDLKELLAYSTMSQLGLLTAMIGVGTTAALSAAVVHTIAHALFKSALFMGVGVIDHSAHTRDLRELARMNPRMPVTATLMVLAAASMAGIPLLLGFVSKESMLAAFLEAPGPAWAPWLLTATAALASVFTVAYAARLVLGALGGRNGTVVREAPVSFWAAPASGALAGLILGLVPFLLDGLVSAGASAAAGSTVEKNLAVWHGPVPELFVSLAVLAAGAALVLARRRVDAVLAPRAFPFSALDGVDRAREGTIRLGGVVGSWTNSPAPARHLSIPAVCLSIVALLAVWSTTELPPVRIAASEPFDWLLALLIACGVMAMMNARSLISAIVVTGVVGFSITVWFFDLGATDVAMTQLLVEILTVCVMVLLLRRLPARFSSPGARRRVVALLVAGAAGLATTAGVWMLTGRREASPASEYYLTHGYNETGGSNLVNTILVDFRALDTLGELTVLGVAGLTIAALLHGRRPAADDPAPIDEQSPVSDPETNTVFVRTAARLLGPVIVAMSVILLLRGHHEPGGGFISALVGGAGFTLSYLAAPSDERARVRLSYLWLIGAGVVVGTVTGLLGYLDGSFLRPLHPRILGFEITTALVFDVGVYLAVIGVILAAFNLLGRPPSDTTKVLPREPEPGAAGPDDQPGSAASPGARAGAGERRRAARSGTAASPATTRSSHTTHETGEVTPR</sequence>
<name>A0A1X7C1M8_9MICC</name>
<dbReference type="InterPro" id="IPR050616">
    <property type="entry name" value="CPA3_Na-H_Antiporter_A"/>
</dbReference>
<dbReference type="PANTHER" id="PTHR43373">
    <property type="entry name" value="NA(+)/H(+) ANTIPORTER SUBUNIT"/>
    <property type="match status" value="1"/>
</dbReference>
<accession>A0A1X7C1M8</accession>
<organism evidence="17 18">
    <name type="scientific">Kocuria marina subsp. indica</name>
    <dbReference type="NCBI Taxonomy" id="1049583"/>
    <lineage>
        <taxon>Bacteria</taxon>
        <taxon>Bacillati</taxon>
        <taxon>Actinomycetota</taxon>
        <taxon>Actinomycetes</taxon>
        <taxon>Micrococcales</taxon>
        <taxon>Micrococcaceae</taxon>
        <taxon>Kocuria</taxon>
    </lineage>
</organism>
<evidence type="ECO:0000259" key="13">
    <source>
        <dbReference type="Pfam" id="PF00662"/>
    </source>
</evidence>
<feature type="transmembrane region" description="Helical" evidence="11">
    <location>
        <begin position="739"/>
        <end position="757"/>
    </location>
</feature>
<evidence type="ECO:0000256" key="5">
    <source>
        <dbReference type="ARBA" id="ARBA00022692"/>
    </source>
</evidence>
<feature type="domain" description="NADH:quinone oxidoreductase/Mrp antiporter transmembrane" evidence="12">
    <location>
        <begin position="130"/>
        <end position="404"/>
    </location>
</feature>